<dbReference type="SUPFAM" id="SSF158446">
    <property type="entry name" value="IVS-encoded protein-like"/>
    <property type="match status" value="1"/>
</dbReference>
<sequence length="143" mass="16875">MVIFNNKKSITSFKDLEVYQNTYEACIIVHKRILPKLPKEEKFGLYDQLSRSTKAIPRLIAEGYAKRHQRSGFQKYLDDAMGECNETVVGMEQIVDIYGIEIELCRKLVDIYDKSGRQLYKLANAWRQFKKDENRNRYTIRVS</sequence>
<proteinExistence type="predicted"/>
<gene>
    <name evidence="1" type="ORF">UT40_C0022G0001</name>
</gene>
<reference evidence="1 2" key="1">
    <citation type="journal article" date="2015" name="Nature">
        <title>rRNA introns, odd ribosomes, and small enigmatic genomes across a large radiation of phyla.</title>
        <authorList>
            <person name="Brown C.T."/>
            <person name="Hug L.A."/>
            <person name="Thomas B.C."/>
            <person name="Sharon I."/>
            <person name="Castelle C.J."/>
            <person name="Singh A."/>
            <person name="Wilkins M.J."/>
            <person name="Williams K.H."/>
            <person name="Banfield J.F."/>
        </authorList>
    </citation>
    <scope>NUCLEOTIDE SEQUENCE [LARGE SCALE GENOMIC DNA]</scope>
</reference>
<dbReference type="NCBIfam" id="TIGR02436">
    <property type="entry name" value="four helix bundle protein"/>
    <property type="match status" value="1"/>
</dbReference>
<organism evidence="1 2">
    <name type="scientific">Candidatus Woesebacteria bacterium GW2011_GWA1_39_21b</name>
    <dbReference type="NCBI Taxonomy" id="1618551"/>
    <lineage>
        <taxon>Bacteria</taxon>
        <taxon>Candidatus Woeseibacteriota</taxon>
    </lineage>
</organism>
<dbReference type="AlphaFoldDB" id="A0A0G0NCI6"/>
<dbReference type="PANTHER" id="PTHR38471:SF2">
    <property type="entry name" value="FOUR HELIX BUNDLE PROTEIN"/>
    <property type="match status" value="1"/>
</dbReference>
<evidence type="ECO:0000313" key="1">
    <source>
        <dbReference type="EMBL" id="KKR13188.1"/>
    </source>
</evidence>
<dbReference type="PANTHER" id="PTHR38471">
    <property type="entry name" value="FOUR HELIX BUNDLE PROTEIN"/>
    <property type="match status" value="1"/>
</dbReference>
<evidence type="ECO:0000313" key="2">
    <source>
        <dbReference type="Proteomes" id="UP000034690"/>
    </source>
</evidence>
<dbReference type="Proteomes" id="UP000034690">
    <property type="component" value="Unassembled WGS sequence"/>
</dbReference>
<dbReference type="Gene3D" id="1.20.1440.60">
    <property type="entry name" value="23S rRNA-intervening sequence"/>
    <property type="match status" value="1"/>
</dbReference>
<dbReference type="InterPro" id="IPR012657">
    <property type="entry name" value="23S_rRNA-intervening_sequence"/>
</dbReference>
<dbReference type="Pfam" id="PF05635">
    <property type="entry name" value="23S_rRNA_IVP"/>
    <property type="match status" value="1"/>
</dbReference>
<dbReference type="InterPro" id="IPR036583">
    <property type="entry name" value="23S_rRNA_IVS_sf"/>
</dbReference>
<name>A0A0G0NCI6_9BACT</name>
<accession>A0A0G0NCI6</accession>
<comment type="caution">
    <text evidence="1">The sequence shown here is derived from an EMBL/GenBank/DDBJ whole genome shotgun (WGS) entry which is preliminary data.</text>
</comment>
<protein>
    <submittedName>
        <fullName evidence="1">Intervening sequence</fullName>
    </submittedName>
</protein>
<dbReference type="EMBL" id="LBWQ01000022">
    <property type="protein sequence ID" value="KKR13188.1"/>
    <property type="molecule type" value="Genomic_DNA"/>
</dbReference>